<accession>A0A3P7FXS5</accession>
<gene>
    <name evidence="1" type="ORF">WBA_LOCUS7341</name>
</gene>
<dbReference type="AlphaFoldDB" id="A0A3P7FXS5"/>
<evidence type="ECO:0000313" key="2">
    <source>
        <dbReference type="Proteomes" id="UP000270924"/>
    </source>
</evidence>
<proteinExistence type="predicted"/>
<protein>
    <submittedName>
        <fullName evidence="1">Uncharacterized protein</fullName>
    </submittedName>
</protein>
<name>A0A3P7FXS5_WUCBA</name>
<organism evidence="1 2">
    <name type="scientific">Wuchereria bancrofti</name>
    <dbReference type="NCBI Taxonomy" id="6293"/>
    <lineage>
        <taxon>Eukaryota</taxon>
        <taxon>Metazoa</taxon>
        <taxon>Ecdysozoa</taxon>
        <taxon>Nematoda</taxon>
        <taxon>Chromadorea</taxon>
        <taxon>Rhabditida</taxon>
        <taxon>Spirurina</taxon>
        <taxon>Spiruromorpha</taxon>
        <taxon>Filarioidea</taxon>
        <taxon>Onchocercidae</taxon>
        <taxon>Wuchereria</taxon>
    </lineage>
</organism>
<reference evidence="1 2" key="1">
    <citation type="submission" date="2018-11" db="EMBL/GenBank/DDBJ databases">
        <authorList>
            <consortium name="Pathogen Informatics"/>
        </authorList>
    </citation>
    <scope>NUCLEOTIDE SEQUENCE [LARGE SCALE GENOMIC DNA]</scope>
</reference>
<dbReference type="Proteomes" id="UP000270924">
    <property type="component" value="Unassembled WGS sequence"/>
</dbReference>
<sequence>MRDLCDGTRSVWVGFGQGVEREGMNETVMGEKDKLSPRIYRRMEDRKAWDAYWQ</sequence>
<dbReference type="EMBL" id="UYWW01005139">
    <property type="protein sequence ID" value="VDM13955.1"/>
    <property type="molecule type" value="Genomic_DNA"/>
</dbReference>
<evidence type="ECO:0000313" key="1">
    <source>
        <dbReference type="EMBL" id="VDM13955.1"/>
    </source>
</evidence>
<dbReference type="InParanoid" id="A0A3P7FXS5"/>
<feature type="non-terminal residue" evidence="1">
    <location>
        <position position="54"/>
    </location>
</feature>
<keyword evidence="2" id="KW-1185">Reference proteome</keyword>